<proteinExistence type="inferred from homology"/>
<dbReference type="SUPFAM" id="SSF75217">
    <property type="entry name" value="alpha/beta knot"/>
    <property type="match status" value="1"/>
</dbReference>
<dbReference type="InterPro" id="IPR001537">
    <property type="entry name" value="SpoU_MeTrfase"/>
</dbReference>
<dbReference type="InterPro" id="IPR013123">
    <property type="entry name" value="SpoU_subst-bd"/>
</dbReference>
<evidence type="ECO:0000256" key="3">
    <source>
        <dbReference type="ARBA" id="ARBA00022679"/>
    </source>
</evidence>
<dbReference type="Gene3D" id="3.30.1330.30">
    <property type="match status" value="1"/>
</dbReference>
<dbReference type="SUPFAM" id="SSF55315">
    <property type="entry name" value="L30e-like"/>
    <property type="match status" value="1"/>
</dbReference>
<dbReference type="GO" id="GO:0032259">
    <property type="term" value="P:methylation"/>
    <property type="evidence" value="ECO:0007669"/>
    <property type="project" value="UniProtKB-KW"/>
</dbReference>
<dbReference type="SMART" id="SM00967">
    <property type="entry name" value="SpoU_sub_bind"/>
    <property type="match status" value="1"/>
</dbReference>
<gene>
    <name evidence="5" type="ORF">H8700_05750</name>
</gene>
<reference evidence="5 6" key="1">
    <citation type="submission" date="2020-08" db="EMBL/GenBank/DDBJ databases">
        <title>Genome public.</title>
        <authorList>
            <person name="Liu C."/>
            <person name="Sun Q."/>
        </authorList>
    </citation>
    <scope>NUCLEOTIDE SEQUENCE [LARGE SCALE GENOMIC DNA]</scope>
    <source>
        <strain evidence="5 6">BX3</strain>
    </source>
</reference>
<dbReference type="PANTHER" id="PTHR43191:SF2">
    <property type="entry name" value="RRNA METHYLTRANSFERASE 3, MITOCHONDRIAL"/>
    <property type="match status" value="1"/>
</dbReference>
<evidence type="ECO:0000256" key="1">
    <source>
        <dbReference type="ARBA" id="ARBA00007228"/>
    </source>
</evidence>
<dbReference type="InterPro" id="IPR029028">
    <property type="entry name" value="Alpha/beta_knot_MTases"/>
</dbReference>
<protein>
    <submittedName>
        <fullName evidence="5">RNA methyltransferase</fullName>
    </submittedName>
</protein>
<accession>A0ABR7MTR6</accession>
<dbReference type="EMBL" id="JACRSW010000027">
    <property type="protein sequence ID" value="MBC8557206.1"/>
    <property type="molecule type" value="Genomic_DNA"/>
</dbReference>
<evidence type="ECO:0000259" key="4">
    <source>
        <dbReference type="SMART" id="SM00967"/>
    </source>
</evidence>
<evidence type="ECO:0000313" key="6">
    <source>
        <dbReference type="Proteomes" id="UP000637513"/>
    </source>
</evidence>
<keyword evidence="6" id="KW-1185">Reference proteome</keyword>
<dbReference type="RefSeq" id="WP_022142206.1">
    <property type="nucleotide sequence ID" value="NZ_JACRSW010000027.1"/>
</dbReference>
<sequence>MIQSESNVQIKELIKLQKNARERKKKKLFVAEGMKLTKEAAFHGKLKKIYIAQDVYEHRERELDDFLAKQDYEVVDTKIFRQAAQTVTPQGMLALVEVPEYSVDTLLCDPKRSFLLLDDLRDPGNLGTIMRTAEGAGMSGVILSRESVDLFNPKVVRATMGAIFRVPFYYADDLIEVIERLKAKQIPVYGTMMQGSEVYDALDYTNGAAIVIGNEANGISEKVTAHLTKGVRIPMDGSLESLNAAVAAAILMYETARQKRTKSD</sequence>
<dbReference type="InterPro" id="IPR029026">
    <property type="entry name" value="tRNA_m1G_MTases_N"/>
</dbReference>
<dbReference type="CDD" id="cd18095">
    <property type="entry name" value="SpoU-like_rRNA-MTase"/>
    <property type="match status" value="1"/>
</dbReference>
<dbReference type="Pfam" id="PF00588">
    <property type="entry name" value="SpoU_methylase"/>
    <property type="match status" value="1"/>
</dbReference>
<dbReference type="Gene3D" id="3.40.1280.10">
    <property type="match status" value="1"/>
</dbReference>
<evidence type="ECO:0000313" key="5">
    <source>
        <dbReference type="EMBL" id="MBC8557206.1"/>
    </source>
</evidence>
<dbReference type="PANTHER" id="PTHR43191">
    <property type="entry name" value="RRNA METHYLTRANSFERASE 3"/>
    <property type="match status" value="1"/>
</dbReference>
<name>A0ABR7MTR6_9FIRM</name>
<keyword evidence="2 5" id="KW-0489">Methyltransferase</keyword>
<comment type="similarity">
    <text evidence="1">Belongs to the class IV-like SAM-binding methyltransferase superfamily. RNA methyltransferase TrmH family.</text>
</comment>
<dbReference type="Pfam" id="PF22435">
    <property type="entry name" value="MRM3-like_sub_bind"/>
    <property type="match status" value="1"/>
</dbReference>
<evidence type="ECO:0000256" key="2">
    <source>
        <dbReference type="ARBA" id="ARBA00022603"/>
    </source>
</evidence>
<feature type="domain" description="RNA 2-O ribose methyltransferase substrate binding" evidence="4">
    <location>
        <begin position="30"/>
        <end position="102"/>
    </location>
</feature>
<dbReference type="GO" id="GO:0008168">
    <property type="term" value="F:methyltransferase activity"/>
    <property type="evidence" value="ECO:0007669"/>
    <property type="project" value="UniProtKB-KW"/>
</dbReference>
<keyword evidence="3" id="KW-0808">Transferase</keyword>
<comment type="caution">
    <text evidence="5">The sequence shown here is derived from an EMBL/GenBank/DDBJ whole genome shotgun (WGS) entry which is preliminary data.</text>
</comment>
<dbReference type="Proteomes" id="UP000637513">
    <property type="component" value="Unassembled WGS sequence"/>
</dbReference>
<organism evidence="5 6">
    <name type="scientific">Jutongia hominis</name>
    <dbReference type="NCBI Taxonomy" id="2763664"/>
    <lineage>
        <taxon>Bacteria</taxon>
        <taxon>Bacillati</taxon>
        <taxon>Bacillota</taxon>
        <taxon>Clostridia</taxon>
        <taxon>Lachnospirales</taxon>
        <taxon>Lachnospiraceae</taxon>
        <taxon>Jutongia</taxon>
    </lineage>
</organism>
<dbReference type="InterPro" id="IPR029064">
    <property type="entry name" value="Ribosomal_eL30-like_sf"/>
</dbReference>
<dbReference type="InterPro" id="IPR053888">
    <property type="entry name" value="MRM3-like_sub_bind"/>
</dbReference>
<dbReference type="InterPro" id="IPR051259">
    <property type="entry name" value="rRNA_Methyltransferase"/>
</dbReference>